<dbReference type="Gene3D" id="1.10.30.50">
    <property type="match status" value="1"/>
</dbReference>
<organism evidence="1 2">
    <name type="scientific">Mycobacterium phage Bipper</name>
    <dbReference type="NCBI Taxonomy" id="1805457"/>
    <lineage>
        <taxon>Viruses</taxon>
        <taxon>Duplodnaviria</taxon>
        <taxon>Heunggongvirae</taxon>
        <taxon>Uroviricota</taxon>
        <taxon>Caudoviricetes</taxon>
        <taxon>Bippervirus</taxon>
        <taxon>Bippervirus bipper</taxon>
    </lineage>
</organism>
<keyword evidence="1" id="KW-0378">Hydrolase</keyword>
<gene>
    <name evidence="1" type="primary">82</name>
    <name evidence="1" type="ORF">SEA_BIPPER_82</name>
</gene>
<accession>A0A142F2L0</accession>
<reference evidence="2" key="1">
    <citation type="submission" date="2016-02" db="EMBL/GenBank/DDBJ databases">
        <authorList>
            <person name="Isern S."/>
            <person name="Barcellona C.M."/>
            <person name="Dozier K.D."/>
            <person name="Faust J.M."/>
            <person name="Fedrick A.J."/>
            <person name="Gagliardi L.E."/>
            <person name="Gatt S.M."/>
            <person name="Gleason P.S."/>
            <person name="Gomez E.A."/>
            <person name="Hoffman A.M."/>
            <person name="Jenkins M."/>
            <person name="Jones M.J."/>
            <person name="Lang J.F."/>
            <person name="Lequay S.M."/>
            <person name="Mars P.J."/>
            <person name="Mtchedlidze N."/>
            <person name="Osking Z.B."/>
            <person name="Paul L.M."/>
            <person name="Pica A.N."/>
            <person name="Robison M.D."/>
            <person name="Rodriguez D."/>
            <person name="Rosales K.A."/>
            <person name="Saravis L.E."/>
            <person name="Sisson B.M."/>
            <person name="Tan A.L."/>
            <person name="Voltaire R."/>
            <person name="Michael S.F."/>
            <person name="Warner M.H."/>
            <person name="Bradley K.W."/>
            <person name="Asai D.J."/>
            <person name="Bowman C.A."/>
            <person name="Russell D.A."/>
            <person name="Pope W.H."/>
            <person name="Jacobs-Sera D."/>
            <person name="Hendrix R.W."/>
            <person name="Hatfull G.F."/>
        </authorList>
    </citation>
    <scope>NUCLEOTIDE SEQUENCE [LARGE SCALE GENOMIC DNA]</scope>
</reference>
<keyword evidence="2" id="KW-1185">Reference proteome</keyword>
<keyword evidence="1" id="KW-0540">Nuclease</keyword>
<evidence type="ECO:0000313" key="1">
    <source>
        <dbReference type="EMBL" id="AMQ67017.1"/>
    </source>
</evidence>
<dbReference type="OrthoDB" id="24116at10239"/>
<dbReference type="EMBL" id="KU728633">
    <property type="protein sequence ID" value="AMQ67017.1"/>
    <property type="molecule type" value="Genomic_DNA"/>
</dbReference>
<dbReference type="GO" id="GO:0004519">
    <property type="term" value="F:endonuclease activity"/>
    <property type="evidence" value="ECO:0007669"/>
    <property type="project" value="UniProtKB-KW"/>
</dbReference>
<proteinExistence type="predicted"/>
<dbReference type="Proteomes" id="UP000201826">
    <property type="component" value="Segment"/>
</dbReference>
<dbReference type="RefSeq" id="YP_009303229.1">
    <property type="nucleotide sequence ID" value="NC_031253.1"/>
</dbReference>
<protein>
    <submittedName>
        <fullName evidence="1">HNH endonuclease</fullName>
    </submittedName>
</protein>
<dbReference type="KEGG" id="vg:29125803"/>
<dbReference type="GeneID" id="29125803"/>
<name>A0A142F2L0_9CAUD</name>
<sequence length="151" mass="17346">MTRYQVDAGCPIIPFVDKPKACNRCGRRLSGRRTQWCSSKCENEFRENHNWTSARHAAKDRDGYRCVRCGSDGRARVFIAGSVIEIGMPSRGPERYERRLEVNHITPREGQGYGWGCAHHLDGLETLCRHHHQIETNKQAARRRQREAVAS</sequence>
<evidence type="ECO:0000313" key="2">
    <source>
        <dbReference type="Proteomes" id="UP000201826"/>
    </source>
</evidence>
<keyword evidence="1" id="KW-0255">Endonuclease</keyword>